<keyword evidence="2" id="KW-1185">Reference proteome</keyword>
<accession>A0A850TDR2</accession>
<sequence>MIKIEIYHDGEFYCARCIDDLDIFSQGKTLDEVVKN</sequence>
<reference evidence="1 2" key="1">
    <citation type="submission" date="2020-06" db="EMBL/GenBank/DDBJ databases">
        <title>High-quality draft genome of sulfate reducer Desulfobacter latus type strain AcrS2 isolated from marine sediment.</title>
        <authorList>
            <person name="Hoppe M."/>
            <person name="Larsen C.K."/>
            <person name="Marshall I.P.G."/>
            <person name="Schramm A."/>
            <person name="Marietou A.G."/>
        </authorList>
    </citation>
    <scope>NUCLEOTIDE SEQUENCE [LARGE SCALE GENOMIC DNA]</scope>
    <source>
        <strain evidence="1 2">AcRS2</strain>
    </source>
</reference>
<name>A0A850TDR2_9BACT</name>
<dbReference type="AlphaFoldDB" id="A0A850TDR2"/>
<evidence type="ECO:0000313" key="1">
    <source>
        <dbReference type="EMBL" id="NWH06968.1"/>
    </source>
</evidence>
<evidence type="ECO:0000313" key="2">
    <source>
        <dbReference type="Proteomes" id="UP000553343"/>
    </source>
</evidence>
<dbReference type="Proteomes" id="UP000553343">
    <property type="component" value="Unassembled WGS sequence"/>
</dbReference>
<comment type="caution">
    <text evidence="1">The sequence shown here is derived from an EMBL/GenBank/DDBJ whole genome shotgun (WGS) entry which is preliminary data.</text>
</comment>
<dbReference type="InterPro" id="IPR035069">
    <property type="entry name" value="TTHA1013/TTHA0281-like"/>
</dbReference>
<dbReference type="EMBL" id="JACADJ010000161">
    <property type="protein sequence ID" value="NWH06968.1"/>
    <property type="molecule type" value="Genomic_DNA"/>
</dbReference>
<gene>
    <name evidence="1" type="ORF">HXW94_18650</name>
</gene>
<dbReference type="SUPFAM" id="SSF143100">
    <property type="entry name" value="TTHA1013/TTHA0281-like"/>
    <property type="match status" value="1"/>
</dbReference>
<proteinExistence type="predicted"/>
<protein>
    <submittedName>
        <fullName evidence="1">Type II toxin-antitoxin system HicB family antitoxin</fullName>
    </submittedName>
</protein>
<organism evidence="1 2">
    <name type="scientific">Desulfobacter latus</name>
    <dbReference type="NCBI Taxonomy" id="2292"/>
    <lineage>
        <taxon>Bacteria</taxon>
        <taxon>Pseudomonadati</taxon>
        <taxon>Thermodesulfobacteriota</taxon>
        <taxon>Desulfobacteria</taxon>
        <taxon>Desulfobacterales</taxon>
        <taxon>Desulfobacteraceae</taxon>
        <taxon>Desulfobacter</taxon>
    </lineage>
</organism>
<feature type="non-terminal residue" evidence="1">
    <location>
        <position position="36"/>
    </location>
</feature>